<organism evidence="4 5">
    <name type="scientific">Clostridium isatidis</name>
    <dbReference type="NCBI Taxonomy" id="182773"/>
    <lineage>
        <taxon>Bacteria</taxon>
        <taxon>Bacillati</taxon>
        <taxon>Bacillota</taxon>
        <taxon>Clostridia</taxon>
        <taxon>Eubacteriales</taxon>
        <taxon>Clostridiaceae</taxon>
        <taxon>Clostridium</taxon>
    </lineage>
</organism>
<dbReference type="Proteomes" id="UP000264883">
    <property type="component" value="Chromosome"/>
</dbReference>
<evidence type="ECO:0000256" key="3">
    <source>
        <dbReference type="ARBA" id="ARBA00022629"/>
    </source>
</evidence>
<reference evidence="4 5" key="1">
    <citation type="submission" date="2016-08" db="EMBL/GenBank/DDBJ databases">
        <title>Complete Genome Sequence Of The Indigo Reducing Clostridium isatidis DSM15098.</title>
        <authorList>
            <person name="Little G.T."/>
            <person name="Minton N.P."/>
        </authorList>
    </citation>
    <scope>NUCLEOTIDE SEQUENCE [LARGE SCALE GENOMIC DNA]</scope>
    <source>
        <strain evidence="4 5">DSM 15098</strain>
    </source>
</reference>
<sequence>MGKNINLIKAGNLNILRRVLKEKRVATKPQLSELTGLSVVTINSLVNYLLENREIIEGEMLPSGGGRPAVSYKFNSEYKLALIIYMNEYNGENTAYIAVVNLYGEIIEKYEKVIREIDIYSFDNIIEDMTIKYPNIGIISFGMPVVEVNGRLLISDYKELENTFFTSYIKEKFNIPVLIENDINLAIAGYCFSNNISTKKTAIGIYFPNNYPPGAGIYINGKIHKGRNGLAGEIKYLPHNKIYWESFDYNLNKIREIIAKTILSFNCMYNPDLIVVYNDKIDETIIEEVTNNCNSEIERVMIPEIIISKEINKDFEIGIKHITLKELESYKE</sequence>
<keyword evidence="3" id="KW-0859">Xylose metabolism</keyword>
<protein>
    <recommendedName>
        <fullName evidence="6">Transcriptional regulator</fullName>
    </recommendedName>
</protein>
<dbReference type="OrthoDB" id="6501901at2"/>
<dbReference type="SUPFAM" id="SSF53067">
    <property type="entry name" value="Actin-like ATPase domain"/>
    <property type="match status" value="1"/>
</dbReference>
<keyword evidence="3" id="KW-0119">Carbohydrate metabolism</keyword>
<dbReference type="KEGG" id="cia:BEN51_07185"/>
<dbReference type="PANTHER" id="PTHR18964:SF149">
    <property type="entry name" value="BIFUNCTIONAL UDP-N-ACETYLGLUCOSAMINE 2-EPIMERASE_N-ACETYLMANNOSAMINE KINASE"/>
    <property type="match status" value="1"/>
</dbReference>
<dbReference type="InterPro" id="IPR036390">
    <property type="entry name" value="WH_DNA-bd_sf"/>
</dbReference>
<dbReference type="SUPFAM" id="SSF46785">
    <property type="entry name" value="Winged helix' DNA-binding domain"/>
    <property type="match status" value="1"/>
</dbReference>
<dbReference type="EMBL" id="CP016786">
    <property type="protein sequence ID" value="ASW43273.1"/>
    <property type="molecule type" value="Genomic_DNA"/>
</dbReference>
<evidence type="ECO:0000256" key="2">
    <source>
        <dbReference type="ARBA" id="ARBA00006479"/>
    </source>
</evidence>
<gene>
    <name evidence="4" type="ORF">BEN51_07185</name>
</gene>
<dbReference type="InterPro" id="IPR036388">
    <property type="entry name" value="WH-like_DNA-bd_sf"/>
</dbReference>
<dbReference type="Gene3D" id="1.10.10.10">
    <property type="entry name" value="Winged helix-like DNA-binding domain superfamily/Winged helix DNA-binding domain"/>
    <property type="match status" value="1"/>
</dbReference>
<dbReference type="GO" id="GO:0042732">
    <property type="term" value="P:D-xylose metabolic process"/>
    <property type="evidence" value="ECO:0007669"/>
    <property type="project" value="UniProtKB-KW"/>
</dbReference>
<evidence type="ECO:0008006" key="6">
    <source>
        <dbReference type="Google" id="ProtNLM"/>
    </source>
</evidence>
<dbReference type="CDD" id="cd23763">
    <property type="entry name" value="ASKHA_ATPase_ROK"/>
    <property type="match status" value="1"/>
</dbReference>
<dbReference type="InterPro" id="IPR000600">
    <property type="entry name" value="ROK"/>
</dbReference>
<dbReference type="Pfam" id="PF00480">
    <property type="entry name" value="ROK"/>
    <property type="match status" value="1"/>
</dbReference>
<keyword evidence="5" id="KW-1185">Reference proteome</keyword>
<comment type="similarity">
    <text evidence="2">Belongs to the ROK (NagC/XylR) family.</text>
</comment>
<comment type="function">
    <text evidence="1">Transcriptional repressor of xylose-utilizing enzymes.</text>
</comment>
<dbReference type="InterPro" id="IPR043129">
    <property type="entry name" value="ATPase_NBD"/>
</dbReference>
<proteinExistence type="inferred from homology"/>
<accession>A0A343JCL5</accession>
<evidence type="ECO:0000313" key="5">
    <source>
        <dbReference type="Proteomes" id="UP000264883"/>
    </source>
</evidence>
<dbReference type="RefSeq" id="WP_119865409.1">
    <property type="nucleotide sequence ID" value="NZ_CP016786.1"/>
</dbReference>
<dbReference type="AlphaFoldDB" id="A0A343JCL5"/>
<evidence type="ECO:0000256" key="1">
    <source>
        <dbReference type="ARBA" id="ARBA00002486"/>
    </source>
</evidence>
<dbReference type="PANTHER" id="PTHR18964">
    <property type="entry name" value="ROK (REPRESSOR, ORF, KINASE) FAMILY"/>
    <property type="match status" value="1"/>
</dbReference>
<evidence type="ECO:0000313" key="4">
    <source>
        <dbReference type="EMBL" id="ASW43273.1"/>
    </source>
</evidence>
<dbReference type="Gene3D" id="3.30.420.40">
    <property type="match status" value="2"/>
</dbReference>
<name>A0A343JCL5_9CLOT</name>